<dbReference type="SUPFAM" id="SSF82697">
    <property type="entry name" value="PurS-like"/>
    <property type="match status" value="1"/>
</dbReference>
<comment type="pathway">
    <text evidence="6">Purine metabolism; IMP biosynthesis via de novo pathway; 5-amino-1-(5-phospho-D-ribosyl)imidazole from N(2)-formyl-N(1)-(5-phospho-D-ribosyl)glycinamide: step 1/2.</text>
</comment>
<keyword evidence="3 6" id="KW-0547">Nucleotide-binding</keyword>
<sequence>MKADISIKLKQGVLDPEAKAIQNALKSLGFEGFDYLEMSKKITIHFLSQDAQKVKAQAEKMAKELLANLVIEDFSIEIRE</sequence>
<evidence type="ECO:0000256" key="5">
    <source>
        <dbReference type="ARBA" id="ARBA00022840"/>
    </source>
</evidence>
<name>D3UI73_HELM1</name>
<dbReference type="PANTHER" id="PTHR34696">
    <property type="entry name" value="PHOSPHORIBOSYLFORMYLGLYCINAMIDINE SYNTHASE SUBUNIT PURS"/>
    <property type="match status" value="1"/>
</dbReference>
<keyword evidence="5 6" id="KW-0067">ATP-binding</keyword>
<keyword evidence="8" id="KW-1185">Reference proteome</keyword>
<evidence type="ECO:0000313" key="7">
    <source>
        <dbReference type="EMBL" id="CBG40196.1"/>
    </source>
</evidence>
<dbReference type="KEGG" id="hms:HMU09390"/>
<dbReference type="EMBL" id="FN555004">
    <property type="protein sequence ID" value="CBG40196.1"/>
    <property type="molecule type" value="Genomic_DNA"/>
</dbReference>
<comment type="function">
    <text evidence="6">Part of the phosphoribosylformylglycinamidine synthase complex involved in the purines biosynthetic pathway. Catalyzes the ATP-dependent conversion of formylglycinamide ribonucleotide (FGAR) and glutamine to yield formylglycinamidine ribonucleotide (FGAM) and glutamate. The FGAM synthase complex is composed of three subunits. PurQ produces an ammonia molecule by converting glutamine to glutamate. PurL transfers the ammonia molecule to FGAR to form FGAM in an ATP-dependent manner. PurS interacts with PurQ and PurL and is thought to assist in the transfer of the ammonia molecule from PurQ to PurL.</text>
</comment>
<organism evidence="7 8">
    <name type="scientific">Helicobacter mustelae (strain ATCC 43772 / CCUG 25715 / CIP 103759 / LMG 18044 / NCTC 12198 / R85-136P)</name>
    <name type="common">Campylobacter mustelae</name>
    <dbReference type="NCBI Taxonomy" id="679897"/>
    <lineage>
        <taxon>Bacteria</taxon>
        <taxon>Pseudomonadati</taxon>
        <taxon>Campylobacterota</taxon>
        <taxon>Epsilonproteobacteria</taxon>
        <taxon>Campylobacterales</taxon>
        <taxon>Helicobacteraceae</taxon>
        <taxon>Helicobacter</taxon>
    </lineage>
</organism>
<dbReference type="HOGENOM" id="CLU_164833_3_0_7"/>
<dbReference type="GO" id="GO:0006189">
    <property type="term" value="P:'de novo' IMP biosynthetic process"/>
    <property type="evidence" value="ECO:0007669"/>
    <property type="project" value="UniProtKB-UniRule"/>
</dbReference>
<accession>D3UI73</accession>
<evidence type="ECO:0000256" key="3">
    <source>
        <dbReference type="ARBA" id="ARBA00022741"/>
    </source>
</evidence>
<dbReference type="Proteomes" id="UP000001522">
    <property type="component" value="Chromosome"/>
</dbReference>
<protein>
    <recommendedName>
        <fullName evidence="6">Phosphoribosylformylglycinamidine synthase subunit PurS</fullName>
        <shortName evidence="6">FGAM synthase</shortName>
        <ecNumber evidence="6">6.3.5.3</ecNumber>
    </recommendedName>
    <alternativeName>
        <fullName evidence="6">Formylglycinamide ribonucleotide amidotransferase subunit III</fullName>
        <shortName evidence="6">FGAR amidotransferase III</shortName>
        <shortName evidence="6">FGAR-AT III</shortName>
    </alternativeName>
    <alternativeName>
        <fullName evidence="6">Phosphoribosylformylglycinamidine synthase subunit III</fullName>
    </alternativeName>
</protein>
<dbReference type="STRING" id="679897.HMU09390"/>
<gene>
    <name evidence="7" type="primary">purL</name>
    <name evidence="6" type="synonym">purS</name>
    <name evidence="7" type="ordered locus">HMU09390</name>
</gene>
<dbReference type="Pfam" id="PF02700">
    <property type="entry name" value="PurS"/>
    <property type="match status" value="1"/>
</dbReference>
<evidence type="ECO:0000256" key="2">
    <source>
        <dbReference type="ARBA" id="ARBA00022598"/>
    </source>
</evidence>
<dbReference type="RefSeq" id="WP_013023269.1">
    <property type="nucleotide sequence ID" value="NC_013949.1"/>
</dbReference>
<dbReference type="EC" id="6.3.5.3" evidence="6"/>
<dbReference type="GO" id="GO:0005737">
    <property type="term" value="C:cytoplasm"/>
    <property type="evidence" value="ECO:0007669"/>
    <property type="project" value="UniProtKB-SubCell"/>
</dbReference>
<comment type="subunit">
    <text evidence="6">Part of the FGAM synthase complex composed of 1 PurL, 1 PurQ and 2 PurS subunits.</text>
</comment>
<dbReference type="HAMAP" id="MF_01926">
    <property type="entry name" value="PurS"/>
    <property type="match status" value="1"/>
</dbReference>
<keyword evidence="2 6" id="KW-0436">Ligase</keyword>
<dbReference type="PANTHER" id="PTHR34696:SF1">
    <property type="entry name" value="PHOSPHORIBOSYLFORMYLGLYCINAMIDINE SYNTHASE SUBUNIT PURS"/>
    <property type="match status" value="1"/>
</dbReference>
<dbReference type="GO" id="GO:0004642">
    <property type="term" value="F:phosphoribosylformylglycinamidine synthase activity"/>
    <property type="evidence" value="ECO:0007669"/>
    <property type="project" value="UniProtKB-UniRule"/>
</dbReference>
<dbReference type="eggNOG" id="COG1828">
    <property type="taxonomic scope" value="Bacteria"/>
</dbReference>
<evidence type="ECO:0000256" key="4">
    <source>
        <dbReference type="ARBA" id="ARBA00022755"/>
    </source>
</evidence>
<dbReference type="NCBIfam" id="TIGR00302">
    <property type="entry name" value="phosphoribosylformylglycinamidine synthase subunit PurS"/>
    <property type="match status" value="1"/>
</dbReference>
<dbReference type="InterPro" id="IPR036604">
    <property type="entry name" value="PurS-like_sf"/>
</dbReference>
<dbReference type="UniPathway" id="UPA00074">
    <property type="reaction ID" value="UER00128"/>
</dbReference>
<keyword evidence="4 6" id="KW-0658">Purine biosynthesis</keyword>
<reference evidence="7 8" key="1">
    <citation type="journal article" date="2010" name="BMC Genomics">
        <title>Comparative genomics and proteomics of Helicobacter mustelae, an ulcerogenic and carcinogenic gastric pathogen.</title>
        <authorList>
            <person name="O'Toole P.W."/>
            <person name="Snelling W.J."/>
            <person name="Canchaya C."/>
            <person name="Forde B.M."/>
            <person name="Hardie K.R."/>
            <person name="Josenhans C."/>
            <person name="Graham R.L.J."/>
            <person name="McMullan G."/>
            <person name="Parkhill J."/>
            <person name="Belda E."/>
            <person name="Bentley S.D."/>
        </authorList>
    </citation>
    <scope>NUCLEOTIDE SEQUENCE [LARGE SCALE GENOMIC DNA]</scope>
    <source>
        <strain evidence="8">ATCC 43772 / LMG 18044 / NCTC 12198 / 12198</strain>
    </source>
</reference>
<dbReference type="Gene3D" id="3.30.1280.10">
    <property type="entry name" value="Phosphoribosylformylglycinamidine synthase subunit PurS"/>
    <property type="match status" value="1"/>
</dbReference>
<evidence type="ECO:0000313" key="8">
    <source>
        <dbReference type="Proteomes" id="UP000001522"/>
    </source>
</evidence>
<comment type="catalytic activity">
    <reaction evidence="6">
        <text>N(2)-formyl-N(1)-(5-phospho-beta-D-ribosyl)glycinamide + L-glutamine + ATP + H2O = 2-formamido-N(1)-(5-O-phospho-beta-D-ribosyl)acetamidine + L-glutamate + ADP + phosphate + H(+)</text>
        <dbReference type="Rhea" id="RHEA:17129"/>
        <dbReference type="ChEBI" id="CHEBI:15377"/>
        <dbReference type="ChEBI" id="CHEBI:15378"/>
        <dbReference type="ChEBI" id="CHEBI:29985"/>
        <dbReference type="ChEBI" id="CHEBI:30616"/>
        <dbReference type="ChEBI" id="CHEBI:43474"/>
        <dbReference type="ChEBI" id="CHEBI:58359"/>
        <dbReference type="ChEBI" id="CHEBI:147286"/>
        <dbReference type="ChEBI" id="CHEBI:147287"/>
        <dbReference type="ChEBI" id="CHEBI:456216"/>
        <dbReference type="EC" id="6.3.5.3"/>
    </reaction>
</comment>
<evidence type="ECO:0000256" key="1">
    <source>
        <dbReference type="ARBA" id="ARBA00022490"/>
    </source>
</evidence>
<keyword evidence="1 6" id="KW-0963">Cytoplasm</keyword>
<evidence type="ECO:0000256" key="6">
    <source>
        <dbReference type="HAMAP-Rule" id="MF_01926"/>
    </source>
</evidence>
<comment type="subcellular location">
    <subcellularLocation>
        <location evidence="6">Cytoplasm</location>
    </subcellularLocation>
</comment>
<dbReference type="GO" id="GO:0005524">
    <property type="term" value="F:ATP binding"/>
    <property type="evidence" value="ECO:0007669"/>
    <property type="project" value="UniProtKB-UniRule"/>
</dbReference>
<dbReference type="InterPro" id="IPR003850">
    <property type="entry name" value="PurS"/>
</dbReference>
<proteinExistence type="inferred from homology"/>
<dbReference type="NCBIfam" id="NF004630">
    <property type="entry name" value="PRK05974.1"/>
    <property type="match status" value="1"/>
</dbReference>
<comment type="similarity">
    <text evidence="6">Belongs to the PurS family.</text>
</comment>
<dbReference type="AlphaFoldDB" id="D3UI73"/>